<evidence type="ECO:0000313" key="2">
    <source>
        <dbReference type="EMBL" id="QWV99689.1"/>
    </source>
</evidence>
<proteinExistence type="predicted"/>
<keyword evidence="3" id="KW-1185">Reference proteome</keyword>
<dbReference type="Proteomes" id="UP000683493">
    <property type="component" value="Chromosome"/>
</dbReference>
<evidence type="ECO:0000259" key="1">
    <source>
        <dbReference type="Pfam" id="PF12281"/>
    </source>
</evidence>
<dbReference type="EMBL" id="CP076724">
    <property type="protein sequence ID" value="QWV99689.1"/>
    <property type="molecule type" value="Genomic_DNA"/>
</dbReference>
<dbReference type="InterPro" id="IPR058575">
    <property type="entry name" value="NTP_transf_8_dom"/>
</dbReference>
<evidence type="ECO:0000313" key="3">
    <source>
        <dbReference type="Proteomes" id="UP000683493"/>
    </source>
</evidence>
<gene>
    <name evidence="2" type="ORF">KP005_05055</name>
</gene>
<reference evidence="2 3" key="1">
    <citation type="submission" date="2021-06" db="EMBL/GenBank/DDBJ databases">
        <title>Gemonas diversity in paddy soil.</title>
        <authorList>
            <person name="Liu G."/>
        </authorList>
    </citation>
    <scope>NUCLEOTIDE SEQUENCE [LARGE SCALE GENOMIC DNA]</scope>
    <source>
        <strain evidence="2 3">RG29</strain>
    </source>
</reference>
<accession>A0ABX8JPR8</accession>
<organism evidence="2 3">
    <name type="scientific">Geomonas diazotrophica</name>
    <dbReference type="NCBI Taxonomy" id="2843197"/>
    <lineage>
        <taxon>Bacteria</taxon>
        <taxon>Pseudomonadati</taxon>
        <taxon>Thermodesulfobacteriota</taxon>
        <taxon>Desulfuromonadia</taxon>
        <taxon>Geobacterales</taxon>
        <taxon>Geobacteraceae</taxon>
        <taxon>Geomonas</taxon>
    </lineage>
</organism>
<feature type="domain" description="Nucleotidyltransferase-like" evidence="1">
    <location>
        <begin position="4"/>
        <end position="146"/>
    </location>
</feature>
<sequence length="149" mass="17136">MHQKTEESLIAFIYNVGPARTRVMKVRDDQRYTAVNSKGFEIDVIRPVIAADDDPRWKASRMSDEDDDIMAVKAPTGKILQGARPFNAMVVSSNGFMARMFTVEPMEFVRVKKWLAQQPDPDPMKRSRDHLQAELVQEMVREYLPHLAD</sequence>
<protein>
    <submittedName>
        <fullName evidence="2">Nucleotidyltransferase domain-containing protein</fullName>
    </submittedName>
</protein>
<name>A0ABX8JPR8_9BACT</name>
<dbReference type="Pfam" id="PF12281">
    <property type="entry name" value="NTP_transf_8"/>
    <property type="match status" value="1"/>
</dbReference>